<dbReference type="InterPro" id="IPR018247">
    <property type="entry name" value="EF_Hand_1_Ca_BS"/>
</dbReference>
<feature type="chain" id="PRO_5046987930" description="PEP-CTERM sorting domain-containing protein" evidence="1">
    <location>
        <begin position="21"/>
        <end position="196"/>
    </location>
</feature>
<evidence type="ECO:0000256" key="1">
    <source>
        <dbReference type="SAM" id="SignalP"/>
    </source>
</evidence>
<comment type="caution">
    <text evidence="2">The sequence shown here is derived from an EMBL/GenBank/DDBJ whole genome shotgun (WGS) entry which is preliminary data.</text>
</comment>
<dbReference type="RefSeq" id="WP_379677847.1">
    <property type="nucleotide sequence ID" value="NZ_JBHLWP010000004.1"/>
</dbReference>
<keyword evidence="1" id="KW-0732">Signal</keyword>
<gene>
    <name evidence="2" type="ORF">ACFFJK_04110</name>
</gene>
<dbReference type="PROSITE" id="PS00018">
    <property type="entry name" value="EF_HAND_1"/>
    <property type="match status" value="1"/>
</dbReference>
<keyword evidence="3" id="KW-1185">Reference proteome</keyword>
<proteinExistence type="predicted"/>
<name>A0ABV6FC21_9BURK</name>
<reference evidence="2 3" key="1">
    <citation type="submission" date="2024-09" db="EMBL/GenBank/DDBJ databases">
        <authorList>
            <person name="Sun Q."/>
            <person name="Mori K."/>
        </authorList>
    </citation>
    <scope>NUCLEOTIDE SEQUENCE [LARGE SCALE GENOMIC DNA]</scope>
    <source>
        <strain evidence="2 3">CCM 7792</strain>
    </source>
</reference>
<evidence type="ECO:0000313" key="3">
    <source>
        <dbReference type="Proteomes" id="UP001589773"/>
    </source>
</evidence>
<feature type="signal peptide" evidence="1">
    <location>
        <begin position="1"/>
        <end position="20"/>
    </location>
</feature>
<evidence type="ECO:0008006" key="4">
    <source>
        <dbReference type="Google" id="ProtNLM"/>
    </source>
</evidence>
<dbReference type="EMBL" id="JBHLWP010000004">
    <property type="protein sequence ID" value="MFC0251066.1"/>
    <property type="molecule type" value="Genomic_DNA"/>
</dbReference>
<dbReference type="Proteomes" id="UP001589773">
    <property type="component" value="Unassembled WGS sequence"/>
</dbReference>
<organism evidence="2 3">
    <name type="scientific">Massilia consociata</name>
    <dbReference type="NCBI Taxonomy" id="760117"/>
    <lineage>
        <taxon>Bacteria</taxon>
        <taxon>Pseudomonadati</taxon>
        <taxon>Pseudomonadota</taxon>
        <taxon>Betaproteobacteria</taxon>
        <taxon>Burkholderiales</taxon>
        <taxon>Oxalobacteraceae</taxon>
        <taxon>Telluria group</taxon>
        <taxon>Massilia</taxon>
    </lineage>
</organism>
<evidence type="ECO:0000313" key="2">
    <source>
        <dbReference type="EMBL" id="MFC0251066.1"/>
    </source>
</evidence>
<protein>
    <recommendedName>
        <fullName evidence="4">PEP-CTERM sorting domain-containing protein</fullName>
    </recommendedName>
</protein>
<accession>A0ABV6FC21</accession>
<sequence>MQNKSLCGAVLALAATSAAANTTMTPVDSWNFAWTGFITTSPSQATAFWPEATLTGYFTGSDTDGDGVVTKGELSEFVFAGKIFAGCRNDAYETCSIEHFSFTPDHQLSFATNWTWSNPGGQMPDFRTRGFTRTGDEHYWYWDQPGDDWYTSMLWTDQTVFSIAPVPEPSAPALALAGLVLLAPVMRRRLHRPARA</sequence>